<comment type="subcellular location">
    <subcellularLocation>
        <location evidence="3">Secreted</location>
    </subcellularLocation>
    <subcellularLocation>
        <location evidence="3">Bacterial flagellum</location>
    </subcellularLocation>
</comment>
<dbReference type="InterPro" id="IPR046358">
    <property type="entry name" value="Flagellin_C"/>
</dbReference>
<dbReference type="GO" id="GO:0009288">
    <property type="term" value="C:bacterial-type flagellum"/>
    <property type="evidence" value="ECO:0007669"/>
    <property type="project" value="UniProtKB-SubCell"/>
</dbReference>
<accession>A0A7W9AJ77</accession>
<dbReference type="GO" id="GO:0005576">
    <property type="term" value="C:extracellular region"/>
    <property type="evidence" value="ECO:0007669"/>
    <property type="project" value="UniProtKB-SubCell"/>
</dbReference>
<comment type="function">
    <text evidence="3">Flagellin is the subunit protein which polymerizes to form the filaments of bacterial flagella.</text>
</comment>
<name>A0A7W9AJ77_9SPHN</name>
<evidence type="ECO:0000256" key="1">
    <source>
        <dbReference type="ARBA" id="ARBA00005709"/>
    </source>
</evidence>
<keyword evidence="3" id="KW-0964">Secreted</keyword>
<evidence type="ECO:0000256" key="3">
    <source>
        <dbReference type="RuleBase" id="RU362073"/>
    </source>
</evidence>
<evidence type="ECO:0000313" key="6">
    <source>
        <dbReference type="EMBL" id="MBB5686476.1"/>
    </source>
</evidence>
<reference evidence="6 7" key="1">
    <citation type="submission" date="2020-08" db="EMBL/GenBank/DDBJ databases">
        <title>Genomic Encyclopedia of Type Strains, Phase IV (KMG-IV): sequencing the most valuable type-strain genomes for metagenomic binning, comparative biology and taxonomic classification.</title>
        <authorList>
            <person name="Goeker M."/>
        </authorList>
    </citation>
    <scope>NUCLEOTIDE SEQUENCE [LARGE SCALE GENOMIC DNA]</scope>
    <source>
        <strain evidence="6 7">DSM 25079</strain>
    </source>
</reference>
<keyword evidence="6" id="KW-0966">Cell projection</keyword>
<dbReference type="Pfam" id="PF00700">
    <property type="entry name" value="Flagellin_C"/>
    <property type="match status" value="1"/>
</dbReference>
<protein>
    <recommendedName>
        <fullName evidence="3">Flagellin</fullName>
    </recommendedName>
</protein>
<sequence length="276" mass="28791">MIIGSRHHLNAEIARQTRLSQAVARIQTEISEGKKILAPSDDPVGAARVTQIGQAQANEKAWAANADGAAALAGRVETALTSIGTAVDRAVELITLARSTTMSAEDRQNYASEIAGLATDIAELSAQSDSRGQPFFANGTPLSIPVGKTSALQANPSFESVFGPAGSDLVSTLNAAVAALQSGNDTAIAGSLTAVQGAQERLTDARGEHGSRAALIDQVRERFLVSGLALKSERSDIEDTDITEATPRMNAAILTLEAAQASFVRINRQTLFDLLG</sequence>
<evidence type="ECO:0000256" key="2">
    <source>
        <dbReference type="ARBA" id="ARBA00023143"/>
    </source>
</evidence>
<keyword evidence="6" id="KW-0969">Cilium</keyword>
<dbReference type="AlphaFoldDB" id="A0A7W9AJ77"/>
<evidence type="ECO:0000313" key="7">
    <source>
        <dbReference type="Proteomes" id="UP000549617"/>
    </source>
</evidence>
<dbReference type="PANTHER" id="PTHR42792:SF1">
    <property type="entry name" value="FLAGELLAR HOOK-ASSOCIATED PROTEIN 3"/>
    <property type="match status" value="1"/>
</dbReference>
<organism evidence="6 7">
    <name type="scientific">Sphingobium boeckii</name>
    <dbReference type="NCBI Taxonomy" id="1082345"/>
    <lineage>
        <taxon>Bacteria</taxon>
        <taxon>Pseudomonadati</taxon>
        <taxon>Pseudomonadota</taxon>
        <taxon>Alphaproteobacteria</taxon>
        <taxon>Sphingomonadales</taxon>
        <taxon>Sphingomonadaceae</taxon>
        <taxon>Sphingobium</taxon>
    </lineage>
</organism>
<keyword evidence="2 3" id="KW-0975">Bacterial flagellum</keyword>
<keyword evidence="6" id="KW-0282">Flagellum</keyword>
<dbReference type="GO" id="GO:0005198">
    <property type="term" value="F:structural molecule activity"/>
    <property type="evidence" value="ECO:0007669"/>
    <property type="project" value="UniProtKB-UniRule"/>
</dbReference>
<evidence type="ECO:0000259" key="5">
    <source>
        <dbReference type="Pfam" id="PF00700"/>
    </source>
</evidence>
<evidence type="ECO:0000259" key="4">
    <source>
        <dbReference type="Pfam" id="PF00669"/>
    </source>
</evidence>
<comment type="caution">
    <text evidence="6">The sequence shown here is derived from an EMBL/GenBank/DDBJ whole genome shotgun (WGS) entry which is preliminary data.</text>
</comment>
<dbReference type="InterPro" id="IPR001492">
    <property type="entry name" value="Flagellin"/>
</dbReference>
<dbReference type="RefSeq" id="WP_184018943.1">
    <property type="nucleotide sequence ID" value="NZ_JACIJC010000004.1"/>
</dbReference>
<dbReference type="SUPFAM" id="SSF64518">
    <property type="entry name" value="Phase 1 flagellin"/>
    <property type="match status" value="1"/>
</dbReference>
<gene>
    <name evidence="6" type="ORF">FHS49_002500</name>
</gene>
<feature type="domain" description="Flagellin N-terminal" evidence="4">
    <location>
        <begin position="20"/>
        <end position="137"/>
    </location>
</feature>
<dbReference type="Pfam" id="PF00669">
    <property type="entry name" value="Flagellin_N"/>
    <property type="match status" value="1"/>
</dbReference>
<keyword evidence="7" id="KW-1185">Reference proteome</keyword>
<dbReference type="Proteomes" id="UP000549617">
    <property type="component" value="Unassembled WGS sequence"/>
</dbReference>
<feature type="domain" description="Flagellin C-terminal" evidence="5">
    <location>
        <begin position="193"/>
        <end position="275"/>
    </location>
</feature>
<dbReference type="PANTHER" id="PTHR42792">
    <property type="entry name" value="FLAGELLIN"/>
    <property type="match status" value="1"/>
</dbReference>
<dbReference type="EMBL" id="JACIJC010000004">
    <property type="protein sequence ID" value="MBB5686476.1"/>
    <property type="molecule type" value="Genomic_DNA"/>
</dbReference>
<comment type="similarity">
    <text evidence="1 3">Belongs to the bacterial flagellin family.</text>
</comment>
<dbReference type="InterPro" id="IPR001029">
    <property type="entry name" value="Flagellin_N"/>
</dbReference>
<proteinExistence type="inferred from homology"/>
<dbReference type="Gene3D" id="1.20.1330.10">
    <property type="entry name" value="f41 fragment of flagellin, N-terminal domain"/>
    <property type="match status" value="1"/>
</dbReference>